<keyword evidence="5 7" id="KW-1133">Transmembrane helix</keyword>
<evidence type="ECO:0000256" key="4">
    <source>
        <dbReference type="ARBA" id="ARBA00022692"/>
    </source>
</evidence>
<feature type="transmembrane region" description="Helical" evidence="7">
    <location>
        <begin position="15"/>
        <end position="38"/>
    </location>
</feature>
<feature type="transmembrane region" description="Helical" evidence="7">
    <location>
        <begin position="105"/>
        <end position="123"/>
    </location>
</feature>
<feature type="transmembrane region" description="Helical" evidence="7">
    <location>
        <begin position="319"/>
        <end position="340"/>
    </location>
</feature>
<evidence type="ECO:0000256" key="7">
    <source>
        <dbReference type="SAM" id="Phobius"/>
    </source>
</evidence>
<dbReference type="Pfam" id="PF00860">
    <property type="entry name" value="Xan_ur_permease"/>
    <property type="match status" value="1"/>
</dbReference>
<keyword evidence="9" id="KW-1185">Reference proteome</keyword>
<feature type="transmembrane region" description="Helical" evidence="7">
    <location>
        <begin position="75"/>
        <end position="93"/>
    </location>
</feature>
<feature type="transmembrane region" description="Helical" evidence="7">
    <location>
        <begin position="129"/>
        <end position="148"/>
    </location>
</feature>
<name>A0ABY8UXP9_9BACI</name>
<reference evidence="8 9" key="1">
    <citation type="submission" date="2023-05" db="EMBL/GenBank/DDBJ databases">
        <title>Comparative genomics reveals the evidence of polycyclic aromatic hydrocarbons degradation in moderately halophilic genus Pontibacillus.</title>
        <authorList>
            <person name="Yang H."/>
            <person name="Qian Z."/>
        </authorList>
    </citation>
    <scope>NUCLEOTIDE SEQUENCE [LARGE SCALE GENOMIC DNA]</scope>
    <source>
        <strain evidence="9">HN14</strain>
    </source>
</reference>
<keyword evidence="6 7" id="KW-0472">Membrane</keyword>
<evidence type="ECO:0000256" key="2">
    <source>
        <dbReference type="ARBA" id="ARBA00008821"/>
    </source>
</evidence>
<dbReference type="PANTHER" id="PTHR42810">
    <property type="entry name" value="PURINE PERMEASE C1399.01C-RELATED"/>
    <property type="match status" value="1"/>
</dbReference>
<keyword evidence="3" id="KW-0813">Transport</keyword>
<feature type="transmembrane region" description="Helical" evidence="7">
    <location>
        <begin position="403"/>
        <end position="422"/>
    </location>
</feature>
<evidence type="ECO:0000313" key="8">
    <source>
        <dbReference type="EMBL" id="WIF98445.1"/>
    </source>
</evidence>
<gene>
    <name evidence="8" type="ORF">QNI29_01885</name>
</gene>
<evidence type="ECO:0000313" key="9">
    <source>
        <dbReference type="Proteomes" id="UP001236652"/>
    </source>
</evidence>
<accession>A0ABY8UXP9</accession>
<evidence type="ECO:0000256" key="5">
    <source>
        <dbReference type="ARBA" id="ARBA00022989"/>
    </source>
</evidence>
<organism evidence="8 9">
    <name type="scientific">Pontibacillus chungwhensis</name>
    <dbReference type="NCBI Taxonomy" id="265426"/>
    <lineage>
        <taxon>Bacteria</taxon>
        <taxon>Bacillati</taxon>
        <taxon>Bacillota</taxon>
        <taxon>Bacilli</taxon>
        <taxon>Bacillales</taxon>
        <taxon>Bacillaceae</taxon>
        <taxon>Pontibacillus</taxon>
    </lineage>
</organism>
<feature type="transmembrane region" description="Helical" evidence="7">
    <location>
        <begin position="378"/>
        <end position="397"/>
    </location>
</feature>
<evidence type="ECO:0000256" key="6">
    <source>
        <dbReference type="ARBA" id="ARBA00023136"/>
    </source>
</evidence>
<comment type="similarity">
    <text evidence="2">Belongs to the nucleobase:cation symporter-2 (NCS2) (TC 2.A.40) family.</text>
</comment>
<comment type="subcellular location">
    <subcellularLocation>
        <location evidence="1">Membrane</location>
        <topology evidence="1">Multi-pass membrane protein</topology>
    </subcellularLocation>
</comment>
<feature type="transmembrane region" description="Helical" evidence="7">
    <location>
        <begin position="241"/>
        <end position="261"/>
    </location>
</feature>
<sequence length="431" mass="46057">MSSKATFSTNTMETFQWFVFLLASSVAMPIVIGSIYQLDFIEISGLMQRTFFTVGIASLLQALFGHKLPIFEGPAGIWVSIFSVMAITGIQAGGTYKGTLQTLEATMIVTGIFLFLFGAFKISQKILPIFTPLVTGTFFLLLTVQLSGTFLKGMLGLQGEASVIQGEQSLLAFLTFFIVLGLSTFARGWLSSYAVFIGIIIGWIAFRIVVGGQGEQASVSLFAAPEWFAFGAPAFDFSIIPIAFITAIISISNIVASIVAVKQTLGMKQEDHGEEVNKGTAFSGINHGIAGVFASVANVPLATSAGFIALTGQKRKQPFIYATILLIIIAFFPPIVAFISSIPAPIANAALMASFVQLVGLALNNVTMQPLDSRKSTIVGVAYLFGMATMFLPAEVFSDLPALAQNLMSNGLLIGTGLVILFEQAWKVKED</sequence>
<dbReference type="InterPro" id="IPR006043">
    <property type="entry name" value="NCS2"/>
</dbReference>
<protein>
    <submittedName>
        <fullName evidence="8">Purine/pyrimidine permease</fullName>
    </submittedName>
</protein>
<feature type="transmembrane region" description="Helical" evidence="7">
    <location>
        <begin position="50"/>
        <end position="69"/>
    </location>
</feature>
<dbReference type="RefSeq" id="WP_231419786.1">
    <property type="nucleotide sequence ID" value="NZ_CP126446.1"/>
</dbReference>
<dbReference type="NCBIfam" id="NF037981">
    <property type="entry name" value="NCS2_1"/>
    <property type="match status" value="1"/>
</dbReference>
<evidence type="ECO:0000256" key="3">
    <source>
        <dbReference type="ARBA" id="ARBA00022448"/>
    </source>
</evidence>
<dbReference type="PANTHER" id="PTHR42810:SF1">
    <property type="entry name" value="PURINE PERMEASE YWDJ-RELATED"/>
    <property type="match status" value="1"/>
</dbReference>
<dbReference type="Proteomes" id="UP001236652">
    <property type="component" value="Chromosome"/>
</dbReference>
<keyword evidence="4 7" id="KW-0812">Transmembrane</keyword>
<proteinExistence type="inferred from homology"/>
<dbReference type="EMBL" id="CP126446">
    <property type="protein sequence ID" value="WIF98445.1"/>
    <property type="molecule type" value="Genomic_DNA"/>
</dbReference>
<feature type="transmembrane region" description="Helical" evidence="7">
    <location>
        <begin position="192"/>
        <end position="210"/>
    </location>
</feature>
<feature type="transmembrane region" description="Helical" evidence="7">
    <location>
        <begin position="169"/>
        <end position="186"/>
    </location>
</feature>
<feature type="transmembrane region" description="Helical" evidence="7">
    <location>
        <begin position="346"/>
        <end position="366"/>
    </location>
</feature>
<evidence type="ECO:0000256" key="1">
    <source>
        <dbReference type="ARBA" id="ARBA00004141"/>
    </source>
</evidence>